<organism evidence="2">
    <name type="scientific">Strongyloides ratti</name>
    <name type="common">Parasitic roundworm</name>
    <dbReference type="NCBI Taxonomy" id="34506"/>
    <lineage>
        <taxon>Eukaryota</taxon>
        <taxon>Metazoa</taxon>
        <taxon>Ecdysozoa</taxon>
        <taxon>Nematoda</taxon>
        <taxon>Chromadorea</taxon>
        <taxon>Rhabditida</taxon>
        <taxon>Tylenchina</taxon>
        <taxon>Panagrolaimomorpha</taxon>
        <taxon>Strongyloidoidea</taxon>
        <taxon>Strongyloididae</taxon>
        <taxon>Strongyloides</taxon>
    </lineage>
</organism>
<feature type="transmembrane region" description="Helical" evidence="1">
    <location>
        <begin position="125"/>
        <end position="146"/>
    </location>
</feature>
<evidence type="ECO:0000313" key="2">
    <source>
        <dbReference type="EMBL" id="CEF66527.1"/>
    </source>
</evidence>
<protein>
    <submittedName>
        <fullName evidence="2 4">Uncharacterized protein</fullName>
    </submittedName>
</protein>
<evidence type="ECO:0000313" key="4">
    <source>
        <dbReference type="WBParaSite" id="SRAE_2000119500.1"/>
    </source>
</evidence>
<sequence>MKLVNAFDEVSLSRQGINNSQKRNYQDRVYNDTVQGSGYPRYEENNKRLPTISNIENGGRNYSGNSMSNVTYTKQFRTPKNDKYTHSNETSKKTEKLSDVFTQSDDTTEFIKNLKTVIGSNIPDFLYYLILFCLSVFGVVCILIASFNYPFCRVEEMISVYLLISGLLTLIFTITLSMQRCCVEPRRQVQLRKMKTLNSHISNRAVLGEVCIGGINVLLFIVIVVWTILGCIWVFGNIQYVHYNQGMFEQHYCDAVLYRTAFASVSLHLILFALLLLSLAGLMCYGLSKTK</sequence>
<gene>
    <name evidence="2 4 5" type="ORF">SRAE_2000119500</name>
</gene>
<reference evidence="2 3" key="1">
    <citation type="submission" date="2014-09" db="EMBL/GenBank/DDBJ databases">
        <authorList>
            <person name="Martin A.A."/>
        </authorList>
    </citation>
    <scope>NUCLEOTIDE SEQUENCE</scope>
    <source>
        <strain evidence="3">ED321</strain>
        <strain evidence="2">ED321 Heterogonic</strain>
    </source>
</reference>
<accession>A0A090L9V2</accession>
<dbReference type="PANTHER" id="PTHR33444">
    <property type="entry name" value="SI:DKEY-19B23.12-RELATED"/>
    <property type="match status" value="1"/>
</dbReference>
<dbReference type="WBParaSite" id="SRAE_2000119500.1">
    <property type="protein sequence ID" value="SRAE_2000119500.1"/>
    <property type="gene ID" value="WBGene00261397"/>
</dbReference>
<evidence type="ECO:0000256" key="1">
    <source>
        <dbReference type="SAM" id="Phobius"/>
    </source>
</evidence>
<feature type="transmembrane region" description="Helical" evidence="1">
    <location>
        <begin position="256"/>
        <end position="285"/>
    </location>
</feature>
<dbReference type="Proteomes" id="UP000035682">
    <property type="component" value="Unplaced"/>
</dbReference>
<dbReference type="OrthoDB" id="6157510at2759"/>
<dbReference type="eggNOG" id="ENOG502SF6V">
    <property type="taxonomic scope" value="Eukaryota"/>
</dbReference>
<dbReference type="WormBase" id="SRAE_2000119500">
    <property type="protein sequence ID" value="SRP04607"/>
    <property type="gene ID" value="WBGene00261397"/>
</dbReference>
<dbReference type="PANTHER" id="PTHR33444:SF8">
    <property type="entry name" value="MARVEL DOMAIN-CONTAINING PROTEIN"/>
    <property type="match status" value="1"/>
</dbReference>
<reference evidence="4" key="2">
    <citation type="submission" date="2020-12" db="UniProtKB">
        <authorList>
            <consortium name="WormBaseParasite"/>
        </authorList>
    </citation>
    <scope>IDENTIFICATION</scope>
</reference>
<evidence type="ECO:0000313" key="3">
    <source>
        <dbReference type="Proteomes" id="UP000035682"/>
    </source>
</evidence>
<proteinExistence type="predicted"/>
<keyword evidence="1" id="KW-1133">Transmembrane helix</keyword>
<keyword evidence="3" id="KW-1185">Reference proteome</keyword>
<dbReference type="EMBL" id="LN609529">
    <property type="protein sequence ID" value="CEF66527.1"/>
    <property type="molecule type" value="Genomic_DNA"/>
</dbReference>
<dbReference type="OMA" id="PRYEENN"/>
<evidence type="ECO:0000313" key="5">
    <source>
        <dbReference type="WormBase" id="SRAE_2000119500"/>
    </source>
</evidence>
<keyword evidence="1" id="KW-0812">Transmembrane</keyword>
<keyword evidence="1" id="KW-0472">Membrane</keyword>
<dbReference type="InterPro" id="IPR040350">
    <property type="entry name" value="TMEM272"/>
</dbReference>
<feature type="transmembrane region" description="Helical" evidence="1">
    <location>
        <begin position="158"/>
        <end position="183"/>
    </location>
</feature>
<dbReference type="CTD" id="36378891"/>
<dbReference type="AlphaFoldDB" id="A0A090L9V2"/>
<dbReference type="GeneID" id="36378891"/>
<dbReference type="RefSeq" id="XP_024505727.1">
    <property type="nucleotide sequence ID" value="XM_024652117.1"/>
</dbReference>
<name>A0A090L9V2_STRRB</name>
<feature type="transmembrane region" description="Helical" evidence="1">
    <location>
        <begin position="204"/>
        <end position="236"/>
    </location>
</feature>